<dbReference type="AlphaFoldDB" id="A0A9X2LBL4"/>
<dbReference type="EMBL" id="JANIID010000001">
    <property type="protein sequence ID" value="MCQ8768242.1"/>
    <property type="molecule type" value="Genomic_DNA"/>
</dbReference>
<dbReference type="SUPFAM" id="SSF48576">
    <property type="entry name" value="Terpenoid synthases"/>
    <property type="match status" value="1"/>
</dbReference>
<comment type="caution">
    <text evidence="1">The sequence shown here is derived from an EMBL/GenBank/DDBJ whole genome shotgun (WGS) entry which is preliminary data.</text>
</comment>
<dbReference type="Gene3D" id="1.10.600.10">
    <property type="entry name" value="Farnesyl Diphosphate Synthase"/>
    <property type="match status" value="1"/>
</dbReference>
<accession>A0A9X2LBL4</accession>
<dbReference type="PANTHER" id="PTHR31480">
    <property type="entry name" value="BIFUNCTIONAL LYCOPENE CYCLASE/PHYTOENE SYNTHASE"/>
    <property type="match status" value="1"/>
</dbReference>
<keyword evidence="2" id="KW-1185">Reference proteome</keyword>
<dbReference type="GO" id="GO:0016765">
    <property type="term" value="F:transferase activity, transferring alkyl or aryl (other than methyl) groups"/>
    <property type="evidence" value="ECO:0007669"/>
    <property type="project" value="UniProtKB-ARBA"/>
</dbReference>
<protein>
    <submittedName>
        <fullName evidence="1">Squalene/phytoene synthase family protein</fullName>
    </submittedName>
</protein>
<dbReference type="RefSeq" id="WP_168094705.1">
    <property type="nucleotide sequence ID" value="NZ_JAATER010000288.1"/>
</dbReference>
<dbReference type="InterPro" id="IPR008949">
    <property type="entry name" value="Isoprenoid_synthase_dom_sf"/>
</dbReference>
<evidence type="ECO:0000313" key="1">
    <source>
        <dbReference type="EMBL" id="MCQ8768242.1"/>
    </source>
</evidence>
<dbReference type="Pfam" id="PF00494">
    <property type="entry name" value="SQS_PSY"/>
    <property type="match status" value="1"/>
</dbReference>
<organism evidence="1 2">
    <name type="scientific">Streptomyces telluris</name>
    <dbReference type="NCBI Taxonomy" id="2720021"/>
    <lineage>
        <taxon>Bacteria</taxon>
        <taxon>Bacillati</taxon>
        <taxon>Actinomycetota</taxon>
        <taxon>Actinomycetes</taxon>
        <taxon>Kitasatosporales</taxon>
        <taxon>Streptomycetaceae</taxon>
        <taxon>Streptomyces</taxon>
    </lineage>
</organism>
<dbReference type="InterPro" id="IPR002060">
    <property type="entry name" value="Squ/phyt_synthse"/>
</dbReference>
<evidence type="ECO:0000313" key="2">
    <source>
        <dbReference type="Proteomes" id="UP001142374"/>
    </source>
</evidence>
<sequence length="308" mass="33709">MTSTWEKALDAAGVHDRRLRDDFTQQRDLVSRYRRHAYAAVRLLLPRATVPHVIAMTAFMHHTDNTLDNGGTRAERTSAYAAWERDVREALAGGRADHPVIRSLIHTVTTRPGLAGAVEDFLKAAPADLDFDGFATEGAYQDYVDAYSLPAFMLVAGLLDPGTDPVAYRAACRSYIDGSQRLDFVNDLAVDLEGGRLALPRETLEEHGVSRDDLESARDTAAVRALLAGQLRRARHDLLDARRLAGLTAPVDRPFVRAMVELEVLTTDAAAAKGCGLLRGSARPAAVAALRVFLRECGRARTARRRAL</sequence>
<name>A0A9X2LBL4_9ACTN</name>
<proteinExistence type="predicted"/>
<gene>
    <name evidence="1" type="ORF">NQU55_00370</name>
</gene>
<reference evidence="1" key="1">
    <citation type="submission" date="2022-06" db="EMBL/GenBank/DDBJ databases">
        <title>WGS of actinobacteria.</title>
        <authorList>
            <person name="Thawai C."/>
        </authorList>
    </citation>
    <scope>NUCLEOTIDE SEQUENCE</scope>
    <source>
        <strain evidence="1">AA8</strain>
    </source>
</reference>
<dbReference type="Proteomes" id="UP001142374">
    <property type="component" value="Unassembled WGS sequence"/>
</dbReference>